<dbReference type="HAMAP" id="MF_01106">
    <property type="entry name" value="ArgJ"/>
    <property type="match status" value="1"/>
</dbReference>
<dbReference type="RefSeq" id="WP_009853790.1">
    <property type="nucleotide sequence ID" value="NZ_CP054015.1"/>
</dbReference>
<evidence type="ECO:0000256" key="5">
    <source>
        <dbReference type="ARBA" id="ARBA00022679"/>
    </source>
</evidence>
<dbReference type="InterPro" id="IPR016117">
    <property type="entry name" value="ArgJ-like_dom_sf"/>
</dbReference>
<evidence type="ECO:0000256" key="6">
    <source>
        <dbReference type="ARBA" id="ARBA00022813"/>
    </source>
</evidence>
<dbReference type="MEROPS" id="T05.002"/>
<keyword evidence="8 10" id="KW-0012">Acyltransferase</keyword>
<dbReference type="PANTHER" id="PTHR23100:SF0">
    <property type="entry name" value="ARGININE BIOSYNTHESIS BIFUNCTIONAL PROTEIN ARGJ, MITOCHONDRIAL"/>
    <property type="match status" value="1"/>
</dbReference>
<keyword evidence="5 10" id="KW-0808">Transferase</keyword>
<dbReference type="AlphaFoldDB" id="A0A060RHX4"/>
<keyword evidence="6 10" id="KW-0068">Autocatalytic cleavage</keyword>
<dbReference type="EMBL" id="CCBC010000198">
    <property type="protein sequence ID" value="CDO18579.1"/>
    <property type="molecule type" value="Genomic_DNA"/>
</dbReference>
<dbReference type="Gene3D" id="3.10.20.340">
    <property type="entry name" value="ArgJ beta chain, C-terminal domain"/>
    <property type="match status" value="1"/>
</dbReference>
<dbReference type="Pfam" id="PF01960">
    <property type="entry name" value="ArgJ"/>
    <property type="match status" value="1"/>
</dbReference>
<evidence type="ECO:0000313" key="12">
    <source>
        <dbReference type="Proteomes" id="UP000027584"/>
    </source>
</evidence>
<evidence type="ECO:0000256" key="1">
    <source>
        <dbReference type="ARBA" id="ARBA00006774"/>
    </source>
</evidence>
<dbReference type="EC" id="2.3.1.35" evidence="10"/>
<keyword evidence="4 10" id="KW-0028">Amino-acid biosynthesis</keyword>
<feature type="binding site" evidence="10">
    <location>
        <position position="173"/>
    </location>
    <ligand>
        <name>substrate</name>
    </ligand>
</feature>
<comment type="caution">
    <text evidence="11">The sequence shown here is derived from an EMBL/GenBank/DDBJ whole genome shotgun (WGS) entry which is preliminary data.</text>
</comment>
<comment type="subcellular location">
    <subcellularLocation>
        <location evidence="10">Cytoplasm</location>
    </subcellularLocation>
</comment>
<evidence type="ECO:0000256" key="9">
    <source>
        <dbReference type="ARBA" id="ARBA00049439"/>
    </source>
</evidence>
<dbReference type="FunFam" id="3.60.70.12:FF:000001">
    <property type="entry name" value="Arginine biosynthesis bifunctional protein ArgJ, chloroplastic"/>
    <property type="match status" value="1"/>
</dbReference>
<feature type="active site" description="Nucleophile" evidence="10">
    <location>
        <position position="184"/>
    </location>
</feature>
<feature type="site" description="Involved in the stabilization of negative charge on the oxyanion by the formation of the oxyanion hole" evidence="10">
    <location>
        <position position="113"/>
    </location>
</feature>
<reference evidence="11 12" key="1">
    <citation type="submission" date="2014-02" db="EMBL/GenBank/DDBJ databases">
        <authorList>
            <person name="Manrique M."/>
        </authorList>
    </citation>
    <scope>NUCLEOTIDE SEQUENCE [LARGE SCALE GENOMIC DNA]</scope>
    <source>
        <strain evidence="11 12">LMG17956</strain>
    </source>
</reference>
<organism evidence="11 12">
    <name type="scientific">Streptococcus gallolyticus</name>
    <dbReference type="NCBI Taxonomy" id="315405"/>
    <lineage>
        <taxon>Bacteria</taxon>
        <taxon>Bacillati</taxon>
        <taxon>Bacillota</taxon>
        <taxon>Bacilli</taxon>
        <taxon>Lactobacillales</taxon>
        <taxon>Streptococcaceae</taxon>
        <taxon>Streptococcus</taxon>
    </lineage>
</organism>
<dbReference type="FunFam" id="3.10.20.340:FF:000001">
    <property type="entry name" value="Arginine biosynthesis bifunctional protein ArgJ, chloroplastic"/>
    <property type="match status" value="1"/>
</dbReference>
<dbReference type="NCBIfam" id="TIGR00120">
    <property type="entry name" value="ArgJ"/>
    <property type="match status" value="1"/>
</dbReference>
<comment type="catalytic activity">
    <reaction evidence="9 10">
        <text>N(2)-acetyl-L-ornithine + L-glutamate = N-acetyl-L-glutamate + L-ornithine</text>
        <dbReference type="Rhea" id="RHEA:15349"/>
        <dbReference type="ChEBI" id="CHEBI:29985"/>
        <dbReference type="ChEBI" id="CHEBI:44337"/>
        <dbReference type="ChEBI" id="CHEBI:46911"/>
        <dbReference type="ChEBI" id="CHEBI:57805"/>
        <dbReference type="EC" id="2.3.1.35"/>
    </reaction>
</comment>
<feature type="binding site" evidence="10">
    <location>
        <position position="392"/>
    </location>
    <ligand>
        <name>substrate</name>
    </ligand>
</feature>
<keyword evidence="7 10" id="KW-0511">Multifunctional enzyme</keyword>
<feature type="binding site" evidence="10">
    <location>
        <position position="270"/>
    </location>
    <ligand>
        <name>substrate</name>
    </ligand>
</feature>
<dbReference type="GO" id="GO:0004358">
    <property type="term" value="F:L-glutamate N-acetyltransferase activity, acting on acetyl-L-ornithine as donor"/>
    <property type="evidence" value="ECO:0007669"/>
    <property type="project" value="UniProtKB-UniRule"/>
</dbReference>
<evidence type="ECO:0000256" key="7">
    <source>
        <dbReference type="ARBA" id="ARBA00023268"/>
    </source>
</evidence>
<dbReference type="EC" id="2.3.1.1" evidence="10"/>
<feature type="site" description="Cleavage; by autolysis" evidence="10">
    <location>
        <begin position="183"/>
        <end position="184"/>
    </location>
</feature>
<feature type="binding site" evidence="10">
    <location>
        <position position="397"/>
    </location>
    <ligand>
        <name>substrate</name>
    </ligand>
</feature>
<dbReference type="InterPro" id="IPR042195">
    <property type="entry name" value="ArgJ_beta_C"/>
</dbReference>
<evidence type="ECO:0000256" key="3">
    <source>
        <dbReference type="ARBA" id="ARBA00022571"/>
    </source>
</evidence>
<feature type="binding site" evidence="10">
    <location>
        <position position="147"/>
    </location>
    <ligand>
        <name>substrate</name>
    </ligand>
</feature>
<comment type="pathway">
    <text evidence="10">Amino-acid biosynthesis; L-arginine biosynthesis; L-ornithine and N-acetyl-L-glutamate from L-glutamate and N(2)-acetyl-L-ornithine (cyclic): step 1/1.</text>
</comment>
<dbReference type="GeneID" id="57921751"/>
<feature type="binding site" evidence="10">
    <location>
        <position position="184"/>
    </location>
    <ligand>
        <name>substrate</name>
    </ligand>
</feature>
<dbReference type="CDD" id="cd02152">
    <property type="entry name" value="OAT"/>
    <property type="match status" value="1"/>
</dbReference>
<evidence type="ECO:0000256" key="4">
    <source>
        <dbReference type="ARBA" id="ARBA00022605"/>
    </source>
</evidence>
<proteinExistence type="inferred from homology"/>
<sequence length="397" mass="42463">MKVIEGNVASPLGFSADGLHAGFKKRKLDFGWIVSEVPASVAGVYTTNKVIAAPLIVTRNSIKKAQKMKAIVVNSGVANSCTGVQGMEDAYTMQKWTAEKLGVEPDLVGIASTGVIGDLLPMDTLKTGLSKLVVNGNSDDFSKAILTTDTMVKTVAVTEKFGRDEVIMAGVAKGSGMIHPNMATMLAFITCDANISSETLQLALSQNVETTFNQITVDGDTSTNDMVLVLSNGCTLNEEILPDTPEFDKFSAMLNYVMQELAKKIAKDGEGASKLIEVNVKNAPNALDARMMAKSVVGSSLVKTAIFGEDPNWGRILAAVGYAGVDVPVDNIDIYLGDIPVMLKSSPVDFEAEEMQDIMHEDEITITVDLHSGEAVGKAWGCDLSYDYVKINALYRT</sequence>
<feature type="chain" id="PRO_5036530512" description="Arginine biosynthesis bifunctional protein ArgJ alpha chain" evidence="10">
    <location>
        <begin position="1"/>
        <end position="183"/>
    </location>
</feature>
<dbReference type="PANTHER" id="PTHR23100">
    <property type="entry name" value="ARGININE BIOSYNTHESIS BIFUNCTIONAL PROTEIN ARGJ"/>
    <property type="match status" value="1"/>
</dbReference>
<evidence type="ECO:0000256" key="8">
    <source>
        <dbReference type="ARBA" id="ARBA00023315"/>
    </source>
</evidence>
<accession>A0A060RHX4</accession>
<comment type="function">
    <text evidence="10">Catalyzes two activities which are involved in the cyclic version of arginine biosynthesis: the synthesis of N-acetylglutamate from glutamate and acetyl-CoA as the acetyl donor, and of ornithine by transacetylation between N(2)-acetylornithine and glutamate.</text>
</comment>
<feature type="chain" id="PRO_5036530511" description="Arginine biosynthesis bifunctional protein ArgJ beta chain" evidence="10">
    <location>
        <begin position="184"/>
        <end position="397"/>
    </location>
</feature>
<gene>
    <name evidence="10" type="primary">argJ</name>
    <name evidence="11" type="ORF">BN963_SGAL_01779</name>
</gene>
<comment type="pathway">
    <text evidence="10">Amino-acid biosynthesis; L-arginine biosynthesis; N(2)-acetyl-L-ornithine from L-glutamate: step 1/4.</text>
</comment>
<dbReference type="UniPathway" id="UPA00068">
    <property type="reaction ID" value="UER00106"/>
</dbReference>
<evidence type="ECO:0000256" key="2">
    <source>
        <dbReference type="ARBA" id="ARBA00011475"/>
    </source>
</evidence>
<dbReference type="Proteomes" id="UP000027584">
    <property type="component" value="Unassembled WGS sequence"/>
</dbReference>
<keyword evidence="10" id="KW-0963">Cytoplasm</keyword>
<comment type="subunit">
    <text evidence="2 10">Heterotetramer of two alpha and two beta chains.</text>
</comment>
<comment type="similarity">
    <text evidence="1 10">Belongs to the ArgJ family.</text>
</comment>
<dbReference type="GO" id="GO:0006526">
    <property type="term" value="P:L-arginine biosynthetic process"/>
    <property type="evidence" value="ECO:0007669"/>
    <property type="project" value="UniProtKB-UniRule"/>
</dbReference>
<evidence type="ECO:0000256" key="10">
    <source>
        <dbReference type="HAMAP-Rule" id="MF_01106"/>
    </source>
</evidence>
<comment type="catalytic activity">
    <reaction evidence="10">
        <text>L-glutamate + acetyl-CoA = N-acetyl-L-glutamate + CoA + H(+)</text>
        <dbReference type="Rhea" id="RHEA:24292"/>
        <dbReference type="ChEBI" id="CHEBI:15378"/>
        <dbReference type="ChEBI" id="CHEBI:29985"/>
        <dbReference type="ChEBI" id="CHEBI:44337"/>
        <dbReference type="ChEBI" id="CHEBI:57287"/>
        <dbReference type="ChEBI" id="CHEBI:57288"/>
        <dbReference type="EC" id="2.3.1.1"/>
    </reaction>
</comment>
<feature type="site" description="Involved in the stabilization of negative charge on the oxyanion by the formation of the oxyanion hole" evidence="10">
    <location>
        <position position="114"/>
    </location>
</feature>
<keyword evidence="3 10" id="KW-0055">Arginine biosynthesis</keyword>
<protein>
    <recommendedName>
        <fullName evidence="10">Arginine biosynthesis bifunctional protein ArgJ</fullName>
    </recommendedName>
    <domain>
        <recommendedName>
            <fullName evidence="10">Glutamate N-acetyltransferase</fullName>
            <ecNumber evidence="10">2.3.1.35</ecNumber>
        </recommendedName>
        <alternativeName>
            <fullName evidence="10">Ornithine acetyltransferase</fullName>
            <shortName evidence="10">OATase</shortName>
        </alternativeName>
        <alternativeName>
            <fullName evidence="10">Ornithine transacetylase</fullName>
        </alternativeName>
    </domain>
    <domain>
        <recommendedName>
            <fullName evidence="10">Amino-acid acetyltransferase</fullName>
            <ecNumber evidence="10">2.3.1.1</ecNumber>
        </recommendedName>
        <alternativeName>
            <fullName evidence="10">N-acetylglutamate synthase</fullName>
            <shortName evidence="10">AGSase</shortName>
        </alternativeName>
    </domain>
    <component>
        <recommendedName>
            <fullName evidence="10">Arginine biosynthesis bifunctional protein ArgJ alpha chain</fullName>
        </recommendedName>
    </component>
    <component>
        <recommendedName>
            <fullName evidence="10">Arginine biosynthesis bifunctional protein ArgJ beta chain</fullName>
        </recommendedName>
    </component>
</protein>
<evidence type="ECO:0000313" key="11">
    <source>
        <dbReference type="EMBL" id="CDO18579.1"/>
    </source>
</evidence>
<dbReference type="GO" id="GO:0006592">
    <property type="term" value="P:ornithine biosynthetic process"/>
    <property type="evidence" value="ECO:0007669"/>
    <property type="project" value="TreeGrafter"/>
</dbReference>
<dbReference type="SUPFAM" id="SSF56266">
    <property type="entry name" value="DmpA/ArgJ-like"/>
    <property type="match status" value="1"/>
</dbReference>
<reference evidence="11 12" key="2">
    <citation type="submission" date="2014-05" db="EMBL/GenBank/DDBJ databases">
        <title>Genome sequence of Streptococcus gallolyticus.</title>
        <authorList>
            <person name="Del Campo R."/>
        </authorList>
    </citation>
    <scope>NUCLEOTIDE SEQUENCE [LARGE SCALE GENOMIC DNA]</scope>
    <source>
        <strain evidence="11 12">LMG17956</strain>
    </source>
</reference>
<dbReference type="GO" id="GO:0005737">
    <property type="term" value="C:cytoplasm"/>
    <property type="evidence" value="ECO:0007669"/>
    <property type="project" value="UniProtKB-SubCell"/>
</dbReference>
<dbReference type="InterPro" id="IPR002813">
    <property type="entry name" value="Arg_biosynth_ArgJ"/>
</dbReference>
<name>A0A060RHX4_9STRE</name>
<dbReference type="NCBIfam" id="NF003802">
    <property type="entry name" value="PRK05388.1"/>
    <property type="match status" value="1"/>
</dbReference>
<dbReference type="GO" id="GO:0004042">
    <property type="term" value="F:L-glutamate N-acetyltransferase activity"/>
    <property type="evidence" value="ECO:0007669"/>
    <property type="project" value="UniProtKB-UniRule"/>
</dbReference>
<dbReference type="Gene3D" id="3.60.70.12">
    <property type="entry name" value="L-amino peptidase D-ALA esterase/amidase"/>
    <property type="match status" value="1"/>
</dbReference>